<gene>
    <name evidence="1" type="primary">orf68</name>
</gene>
<organism evidence="1">
    <name type="scientific">Nephromyces sp. ex Molgula occidentalis</name>
    <dbReference type="NCBI Taxonomy" id="2544991"/>
    <lineage>
        <taxon>Eukaryota</taxon>
        <taxon>Sar</taxon>
        <taxon>Alveolata</taxon>
        <taxon>Apicomplexa</taxon>
        <taxon>Aconoidasida</taxon>
        <taxon>Nephromycida</taxon>
        <taxon>Nephromyces</taxon>
    </lineage>
</organism>
<name>A0A5C1H935_9APIC</name>
<proteinExistence type="predicted"/>
<dbReference type="EMBL" id="MK573200">
    <property type="protein sequence ID" value="QEM01588.1"/>
    <property type="molecule type" value="Genomic_DNA"/>
</dbReference>
<accession>A0A5C1H935</accession>
<protein>
    <recommendedName>
        <fullName evidence="2">30S ribosomal protein S16</fullName>
    </recommendedName>
</protein>
<reference evidence="1" key="1">
    <citation type="journal article" date="2019" name="Genome Biol. Evol.">
        <title>Nephromyces represents a diverse and novel lineage of the Apicomplexa that has retained apicoplasts.</title>
        <authorList>
            <person name="Munoz-Gomez S.A."/>
            <person name="Durnin K."/>
            <person name="Eme L."/>
            <person name="Paight C."/>
            <person name="Lane C.E."/>
            <person name="Saffo M.B."/>
            <person name="Slamovits C.H."/>
        </authorList>
    </citation>
    <scope>NUCLEOTIDE SEQUENCE</scope>
    <source>
        <strain evidence="1">442</strain>
    </source>
</reference>
<evidence type="ECO:0008006" key="2">
    <source>
        <dbReference type="Google" id="ProtNLM"/>
    </source>
</evidence>
<sequence>MIAIYKNKKNSKSKTIKLFKYIKSNKNNKIGIYNSYSKLFFYNPTYLLNSLKLGNKISKNLIKLLINNLKH</sequence>
<evidence type="ECO:0000313" key="1">
    <source>
        <dbReference type="EMBL" id="QEM01588.1"/>
    </source>
</evidence>
<dbReference type="AlphaFoldDB" id="A0A5C1H935"/>